<organism evidence="2 3">
    <name type="scientific">Micromonospora zingiberis</name>
    <dbReference type="NCBI Taxonomy" id="2053011"/>
    <lineage>
        <taxon>Bacteria</taxon>
        <taxon>Bacillati</taxon>
        <taxon>Actinomycetota</taxon>
        <taxon>Actinomycetes</taxon>
        <taxon>Micromonosporales</taxon>
        <taxon>Micromonosporaceae</taxon>
        <taxon>Micromonospora</taxon>
    </lineage>
</organism>
<dbReference type="InterPro" id="IPR010905">
    <property type="entry name" value="Glyco_hydro_88"/>
</dbReference>
<dbReference type="GO" id="GO:0016787">
    <property type="term" value="F:hydrolase activity"/>
    <property type="evidence" value="ECO:0007669"/>
    <property type="project" value="UniProtKB-KW"/>
</dbReference>
<dbReference type="EMBL" id="SJJR01000019">
    <property type="protein sequence ID" value="TCB93429.1"/>
    <property type="molecule type" value="Genomic_DNA"/>
</dbReference>
<dbReference type="OrthoDB" id="258246at2"/>
<dbReference type="AlphaFoldDB" id="A0A4R0GDH6"/>
<dbReference type="InterPro" id="IPR012341">
    <property type="entry name" value="6hp_glycosidase-like_sf"/>
</dbReference>
<evidence type="ECO:0000313" key="2">
    <source>
        <dbReference type="EMBL" id="TCB93429.1"/>
    </source>
</evidence>
<reference evidence="2 3" key="1">
    <citation type="submission" date="2019-02" db="EMBL/GenBank/DDBJ databases">
        <title>Jishengella sp. nov., isolated from a root of Zingiber montanum.</title>
        <authorList>
            <person name="Kuncharoen N."/>
            <person name="Kudo T."/>
            <person name="Masahiro Y."/>
            <person name="Ohkuma M."/>
            <person name="Tanasupawat S."/>
        </authorList>
    </citation>
    <scope>NUCLEOTIDE SEQUENCE [LARGE SCALE GENOMIC DNA]</scope>
    <source>
        <strain evidence="2 3">PLAI 1-1</strain>
    </source>
</reference>
<dbReference type="Gene3D" id="1.50.10.10">
    <property type="match status" value="1"/>
</dbReference>
<sequence length="332" mass="35192">MSLRPRPRTVDARLDRVLTALLAMQRQSWEQGVAAHAALDLGLDELVVLLANAAVTRQHPDGRLGDAGAEQGAVNGAACGEAVRHAAALTGAPRFAAALRAQSRWLLVDAPRAADGTLFHLLGTREVWADTVYMVVPLLAATGHPELAAAQVRGHRERLHDADTGRYAARWDESRGRLTHPQHWGTGNGWVVAGISRALRLCADWPPGVREELAGHAREVIDACLACRGDDGLFPDVLDDPGSFREANVAQMLAYATLTGVADGWLPASYATVGRELVTAAGRRLDARGLVTGVSGAPEFTAPGTSSEAQAFHLLAHAALRRLPSAGVADRP</sequence>
<dbReference type="PANTHER" id="PTHR41814">
    <property type="entry name" value="EXPRESSED PROTEIN"/>
    <property type="match status" value="1"/>
</dbReference>
<evidence type="ECO:0000256" key="1">
    <source>
        <dbReference type="ARBA" id="ARBA00022801"/>
    </source>
</evidence>
<dbReference type="PANTHER" id="PTHR41814:SF1">
    <property type="entry name" value="CELLULASE"/>
    <property type="match status" value="1"/>
</dbReference>
<dbReference type="InterPro" id="IPR008928">
    <property type="entry name" value="6-hairpin_glycosidase_sf"/>
</dbReference>
<name>A0A4R0GDH6_9ACTN</name>
<dbReference type="Proteomes" id="UP000292274">
    <property type="component" value="Unassembled WGS sequence"/>
</dbReference>
<gene>
    <name evidence="2" type="ORF">E0H26_23110</name>
</gene>
<keyword evidence="3" id="KW-1185">Reference proteome</keyword>
<keyword evidence="1 2" id="KW-0378">Hydrolase</keyword>
<dbReference type="Pfam" id="PF07470">
    <property type="entry name" value="Glyco_hydro_88"/>
    <property type="match status" value="1"/>
</dbReference>
<dbReference type="RefSeq" id="WP_131307152.1">
    <property type="nucleotide sequence ID" value="NZ_SJJR01000019.1"/>
</dbReference>
<dbReference type="SUPFAM" id="SSF48208">
    <property type="entry name" value="Six-hairpin glycosidases"/>
    <property type="match status" value="1"/>
</dbReference>
<proteinExistence type="predicted"/>
<comment type="caution">
    <text evidence="2">The sequence shown here is derived from an EMBL/GenBank/DDBJ whole genome shotgun (WGS) entry which is preliminary data.</text>
</comment>
<dbReference type="GO" id="GO:0005975">
    <property type="term" value="P:carbohydrate metabolic process"/>
    <property type="evidence" value="ECO:0007669"/>
    <property type="project" value="InterPro"/>
</dbReference>
<evidence type="ECO:0000313" key="3">
    <source>
        <dbReference type="Proteomes" id="UP000292274"/>
    </source>
</evidence>
<protein>
    <submittedName>
        <fullName evidence="2">Glycosyl hydrolase family 88</fullName>
    </submittedName>
</protein>
<accession>A0A4R0GDH6</accession>